<accession>A0A919FS45</accession>
<keyword evidence="2" id="KW-1185">Reference proteome</keyword>
<dbReference type="SUPFAM" id="SSF53335">
    <property type="entry name" value="S-adenosyl-L-methionine-dependent methyltransferases"/>
    <property type="match status" value="1"/>
</dbReference>
<dbReference type="AlphaFoldDB" id="A0A919FS45"/>
<name>A0A919FS45_9ACTN</name>
<evidence type="ECO:0008006" key="3">
    <source>
        <dbReference type="Google" id="ProtNLM"/>
    </source>
</evidence>
<gene>
    <name evidence="1" type="ORF">GCM10018781_32580</name>
</gene>
<proteinExistence type="predicted"/>
<dbReference type="GeneID" id="95353691"/>
<organism evidence="1 2">
    <name type="scientific">Kitasatospora indigofera</name>
    <dbReference type="NCBI Taxonomy" id="67307"/>
    <lineage>
        <taxon>Bacteria</taxon>
        <taxon>Bacillati</taxon>
        <taxon>Actinomycetota</taxon>
        <taxon>Actinomycetes</taxon>
        <taxon>Kitasatosporales</taxon>
        <taxon>Streptomycetaceae</taxon>
        <taxon>Kitasatospora</taxon>
    </lineage>
</organism>
<dbReference type="Proteomes" id="UP000617734">
    <property type="component" value="Unassembled WGS sequence"/>
</dbReference>
<dbReference type="InterPro" id="IPR029063">
    <property type="entry name" value="SAM-dependent_MTases_sf"/>
</dbReference>
<dbReference type="RefSeq" id="WP_229927478.1">
    <property type="nucleotide sequence ID" value="NZ_BNBO01000015.1"/>
</dbReference>
<dbReference type="EMBL" id="BNBO01000015">
    <property type="protein sequence ID" value="GHH71376.1"/>
    <property type="molecule type" value="Genomic_DNA"/>
</dbReference>
<reference evidence="1" key="2">
    <citation type="submission" date="2020-09" db="EMBL/GenBank/DDBJ databases">
        <authorList>
            <person name="Sun Q."/>
            <person name="Ohkuma M."/>
        </authorList>
    </citation>
    <scope>NUCLEOTIDE SEQUENCE</scope>
    <source>
        <strain evidence="1">JCM 4646</strain>
    </source>
</reference>
<dbReference type="Gene3D" id="3.40.50.150">
    <property type="entry name" value="Vaccinia Virus protein VP39"/>
    <property type="match status" value="1"/>
</dbReference>
<evidence type="ECO:0000313" key="1">
    <source>
        <dbReference type="EMBL" id="GHH71376.1"/>
    </source>
</evidence>
<comment type="caution">
    <text evidence="1">The sequence shown here is derived from an EMBL/GenBank/DDBJ whole genome shotgun (WGS) entry which is preliminary data.</text>
</comment>
<evidence type="ECO:0000313" key="2">
    <source>
        <dbReference type="Proteomes" id="UP000617734"/>
    </source>
</evidence>
<reference evidence="1" key="1">
    <citation type="journal article" date="2014" name="Int. J. Syst. Evol. Microbiol.">
        <title>Complete genome sequence of Corynebacterium casei LMG S-19264T (=DSM 44701T), isolated from a smear-ripened cheese.</title>
        <authorList>
            <consortium name="US DOE Joint Genome Institute (JGI-PGF)"/>
            <person name="Walter F."/>
            <person name="Albersmeier A."/>
            <person name="Kalinowski J."/>
            <person name="Ruckert C."/>
        </authorList>
    </citation>
    <scope>NUCLEOTIDE SEQUENCE</scope>
    <source>
        <strain evidence="1">JCM 4646</strain>
    </source>
</reference>
<sequence length="245" mass="26719">MAPSTTRRYPFPPVRPAAAWLPARPWNGLTVLDAYCCQGGAGMGYYLAGYNVLGIDKDPQPRYPFAFIQGDAVEFIARHGHHFGFVHGSPPCQGYSGTQKIQGNDHPDLIAPTREAMESTGRPWVIENVSGAVPELRNPQMLCGVIVGLETYRHRYFETSPGFTLTVPDHPVHTVPQAKMGRPVPPGHFGHYVGNFSGVPRARQVMRVPWMNRDGIRESIPPAYTELIGRQAAAHIGAATGALAA</sequence>
<protein>
    <recommendedName>
        <fullName evidence="3">DNA (cytosine-5-)-methyltransferase</fullName>
    </recommendedName>
</protein>